<dbReference type="PANTHER" id="PTHR22938:SF0">
    <property type="entry name" value="E3 UBIQUITIN-PROTEIN LIGASE ZNF598"/>
    <property type="match status" value="1"/>
</dbReference>
<dbReference type="AlphaFoldDB" id="A0A1E3PDA0"/>
<reference evidence="15 16" key="1">
    <citation type="journal article" date="2016" name="Proc. Natl. Acad. Sci. U.S.A.">
        <title>Comparative genomics of biotechnologically important yeasts.</title>
        <authorList>
            <person name="Riley R."/>
            <person name="Haridas S."/>
            <person name="Wolfe K.H."/>
            <person name="Lopes M.R."/>
            <person name="Hittinger C.T."/>
            <person name="Goeker M."/>
            <person name="Salamov A.A."/>
            <person name="Wisecaver J.H."/>
            <person name="Long T.M."/>
            <person name="Calvey C.H."/>
            <person name="Aerts A.L."/>
            <person name="Barry K.W."/>
            <person name="Choi C."/>
            <person name="Clum A."/>
            <person name="Coughlan A.Y."/>
            <person name="Deshpande S."/>
            <person name="Douglass A.P."/>
            <person name="Hanson S.J."/>
            <person name="Klenk H.-P."/>
            <person name="LaButti K.M."/>
            <person name="Lapidus A."/>
            <person name="Lindquist E.A."/>
            <person name="Lipzen A.M."/>
            <person name="Meier-Kolthoff J.P."/>
            <person name="Ohm R.A."/>
            <person name="Otillar R.P."/>
            <person name="Pangilinan J.L."/>
            <person name="Peng Y."/>
            <person name="Rokas A."/>
            <person name="Rosa C.A."/>
            <person name="Scheuner C."/>
            <person name="Sibirny A.A."/>
            <person name="Slot J.C."/>
            <person name="Stielow J.B."/>
            <person name="Sun H."/>
            <person name="Kurtzman C.P."/>
            <person name="Blackwell M."/>
            <person name="Grigoriev I.V."/>
            <person name="Jeffries T.W."/>
        </authorList>
    </citation>
    <scope>NUCLEOTIDE SEQUENCE [LARGE SCALE GENOMIC DNA]</scope>
    <source>
        <strain evidence="15 16">DSM 6958</strain>
    </source>
</reference>
<evidence type="ECO:0000256" key="1">
    <source>
        <dbReference type="ARBA" id="ARBA00000900"/>
    </source>
</evidence>
<sequence>DSACFICAEPIQYLSVTPCNHTCCHKCSLRMRALYKNKSCPHCRAEQDFVIFSKDLTKTNYEDYKPSSMTLEDNRWGIKFDSEETKVATFNLMKFNCPDAGCETVVLSWKELKNHVRTAHSRNLCDLCCNHKKVFTVELKLYTFKGLHRHESTGDETGFKGHPACDFCRTRFYSSDELFTHIREQHERCFICEREGFANPPIFRDYTHLEQHFKSDHFICNAQSCLDKKFVVFANKIDLQAHLVSEHPSLYGNSKSARTIETGFTQTRDNNANNRRREFDSRQKRLEERARNYLNYSVSKFEVFYAILTKFRKNEITAKILIRDYVKLFQDTNKKDFELLVNNLADLYDKNKKKRESILDAFTEWKRKQEFSTLTGAGPSPGVSVARGAPARTNFSNPASVPSAIWAGNGTKKTTKNDFPSLPGRAPAKFPPVKAKSQSVKSTASSPFGSPLPSRTSSSTNLDYFDRPLTNSSSPASGSASPVFGTTKSKSTSDFPSLPIGKKAPPRVNPVSPSNNNLWGDSLISTTQYEDPNDIEVVVGKKGKKK</sequence>
<comment type="catalytic activity">
    <reaction evidence="1">
        <text>S-ubiquitinyl-[E2 ubiquitin-conjugating enzyme]-L-cysteine + [acceptor protein]-L-lysine = [E2 ubiquitin-conjugating enzyme]-L-cysteine + N(6)-ubiquitinyl-[acceptor protein]-L-lysine.</text>
        <dbReference type="EC" id="2.3.2.27"/>
    </reaction>
</comment>
<evidence type="ECO:0000313" key="16">
    <source>
        <dbReference type="Proteomes" id="UP000095009"/>
    </source>
</evidence>
<feature type="compositionally biased region" description="Polar residues" evidence="13">
    <location>
        <begin position="484"/>
        <end position="495"/>
    </location>
</feature>
<keyword evidence="6" id="KW-0597">Phosphoprotein</keyword>
<dbReference type="PROSITE" id="PS50089">
    <property type="entry name" value="ZF_RING_2"/>
    <property type="match status" value="1"/>
</dbReference>
<keyword evidence="7" id="KW-0808">Transferase</keyword>
<keyword evidence="5" id="KW-0963">Cytoplasm</keyword>
<evidence type="ECO:0000313" key="15">
    <source>
        <dbReference type="EMBL" id="ODQ63385.1"/>
    </source>
</evidence>
<feature type="domain" description="RING-type" evidence="14">
    <location>
        <begin position="4"/>
        <end position="44"/>
    </location>
</feature>
<dbReference type="EC" id="2.3.2.27" evidence="4"/>
<evidence type="ECO:0000256" key="7">
    <source>
        <dbReference type="ARBA" id="ARBA00022679"/>
    </source>
</evidence>
<dbReference type="PANTHER" id="PTHR22938">
    <property type="entry name" value="ZINC FINGER PROTEIN 598"/>
    <property type="match status" value="1"/>
</dbReference>
<dbReference type="InterPro" id="IPR041888">
    <property type="entry name" value="RING-HC_ZNF598/HEL2"/>
</dbReference>
<keyword evidence="8" id="KW-0479">Metal-binding</keyword>
<dbReference type="GO" id="GO:0061630">
    <property type="term" value="F:ubiquitin protein ligase activity"/>
    <property type="evidence" value="ECO:0007669"/>
    <property type="project" value="UniProtKB-EC"/>
</dbReference>
<dbReference type="Gene3D" id="3.30.40.10">
    <property type="entry name" value="Zinc/RING finger domain, C3HC4 (zinc finger)"/>
    <property type="match status" value="1"/>
</dbReference>
<comment type="subcellular location">
    <subcellularLocation>
        <location evidence="2">Cytoplasm</location>
    </subcellularLocation>
</comment>
<evidence type="ECO:0000256" key="13">
    <source>
        <dbReference type="SAM" id="MobiDB-lite"/>
    </source>
</evidence>
<dbReference type="OrthoDB" id="3838338at2759"/>
<dbReference type="InterPro" id="IPR001841">
    <property type="entry name" value="Znf_RING"/>
</dbReference>
<dbReference type="GO" id="GO:0005737">
    <property type="term" value="C:cytoplasm"/>
    <property type="evidence" value="ECO:0007669"/>
    <property type="project" value="UniProtKB-SubCell"/>
</dbReference>
<protein>
    <recommendedName>
        <fullName evidence="4">RING-type E3 ubiquitin transferase</fullName>
        <ecNumber evidence="4">2.3.2.27</ecNumber>
    </recommendedName>
</protein>
<dbReference type="Pfam" id="PF23202">
    <property type="entry name" value="PAH_ZNF598"/>
    <property type="match status" value="1"/>
</dbReference>
<evidence type="ECO:0000256" key="8">
    <source>
        <dbReference type="ARBA" id="ARBA00022723"/>
    </source>
</evidence>
<evidence type="ECO:0000256" key="5">
    <source>
        <dbReference type="ARBA" id="ARBA00022490"/>
    </source>
</evidence>
<evidence type="ECO:0000256" key="4">
    <source>
        <dbReference type="ARBA" id="ARBA00012483"/>
    </source>
</evidence>
<evidence type="ECO:0000259" key="14">
    <source>
        <dbReference type="PROSITE" id="PS50089"/>
    </source>
</evidence>
<name>A0A1E3PDA0_9ASCO</name>
<dbReference type="InterPro" id="IPR013087">
    <property type="entry name" value="Znf_C2H2_type"/>
</dbReference>
<accession>A0A1E3PDA0</accession>
<feature type="compositionally biased region" description="Polar residues" evidence="13">
    <location>
        <begin position="436"/>
        <end position="462"/>
    </location>
</feature>
<dbReference type="EMBL" id="KV454415">
    <property type="protein sequence ID" value="ODQ63385.1"/>
    <property type="molecule type" value="Genomic_DNA"/>
</dbReference>
<evidence type="ECO:0000256" key="3">
    <source>
        <dbReference type="ARBA" id="ARBA00004906"/>
    </source>
</evidence>
<evidence type="ECO:0000256" key="10">
    <source>
        <dbReference type="ARBA" id="ARBA00022833"/>
    </source>
</evidence>
<dbReference type="InterPro" id="IPR013083">
    <property type="entry name" value="Znf_RING/FYVE/PHD"/>
</dbReference>
<evidence type="ECO:0000256" key="12">
    <source>
        <dbReference type="PROSITE-ProRule" id="PRU00175"/>
    </source>
</evidence>
<gene>
    <name evidence="15" type="ORF">NADFUDRAFT_7921</name>
</gene>
<proteinExistence type="inferred from homology"/>
<dbReference type="InterPro" id="IPR056437">
    <property type="entry name" value="Znf-C2H2_ZNF598/HEL2"/>
</dbReference>
<evidence type="ECO:0000256" key="9">
    <source>
        <dbReference type="ARBA" id="ARBA00022771"/>
    </source>
</evidence>
<dbReference type="GO" id="GO:0043022">
    <property type="term" value="F:ribosome binding"/>
    <property type="evidence" value="ECO:0007669"/>
    <property type="project" value="TreeGrafter"/>
</dbReference>
<dbReference type="InterPro" id="IPR057634">
    <property type="entry name" value="PAH_ZNF598/HEL2"/>
</dbReference>
<dbReference type="PROSITE" id="PS00028">
    <property type="entry name" value="ZINC_FINGER_C2H2_1"/>
    <property type="match status" value="2"/>
</dbReference>
<dbReference type="STRING" id="857566.A0A1E3PDA0"/>
<dbReference type="Pfam" id="PF25447">
    <property type="entry name" value="RING_ZNF598"/>
    <property type="match status" value="1"/>
</dbReference>
<dbReference type="GO" id="GO:0072344">
    <property type="term" value="P:rescue of stalled ribosome"/>
    <property type="evidence" value="ECO:0007669"/>
    <property type="project" value="InterPro"/>
</dbReference>
<evidence type="ECO:0000256" key="11">
    <source>
        <dbReference type="ARBA" id="ARBA00035113"/>
    </source>
</evidence>
<feature type="compositionally biased region" description="Low complexity" evidence="13">
    <location>
        <begin position="472"/>
        <end position="482"/>
    </location>
</feature>
<feature type="non-terminal residue" evidence="15">
    <location>
        <position position="1"/>
    </location>
</feature>
<comment type="similarity">
    <text evidence="11">Belongs to the ZNF598/HEL2 family.</text>
</comment>
<keyword evidence="10" id="KW-0862">Zinc</keyword>
<comment type="pathway">
    <text evidence="3">Protein modification; protein ubiquitination.</text>
</comment>
<feature type="region of interest" description="Disordered" evidence="13">
    <location>
        <begin position="382"/>
        <end position="532"/>
    </location>
</feature>
<feature type="non-terminal residue" evidence="15">
    <location>
        <position position="546"/>
    </location>
</feature>
<dbReference type="GO" id="GO:0016567">
    <property type="term" value="P:protein ubiquitination"/>
    <property type="evidence" value="ECO:0007669"/>
    <property type="project" value="TreeGrafter"/>
</dbReference>
<dbReference type="SUPFAM" id="SSF57850">
    <property type="entry name" value="RING/U-box"/>
    <property type="match status" value="1"/>
</dbReference>
<evidence type="ECO:0000256" key="6">
    <source>
        <dbReference type="ARBA" id="ARBA00022553"/>
    </source>
</evidence>
<keyword evidence="9 12" id="KW-0863">Zinc-finger</keyword>
<dbReference type="GO" id="GO:0008270">
    <property type="term" value="F:zinc ion binding"/>
    <property type="evidence" value="ECO:0007669"/>
    <property type="project" value="UniProtKB-KW"/>
</dbReference>
<keyword evidence="16" id="KW-1185">Reference proteome</keyword>
<dbReference type="InterPro" id="IPR044288">
    <property type="entry name" value="ZNF598/HEL2"/>
</dbReference>
<dbReference type="CDD" id="cd16615">
    <property type="entry name" value="RING-HC_ZNF598"/>
    <property type="match status" value="1"/>
</dbReference>
<evidence type="ECO:0000256" key="2">
    <source>
        <dbReference type="ARBA" id="ARBA00004496"/>
    </source>
</evidence>
<dbReference type="Proteomes" id="UP000095009">
    <property type="component" value="Unassembled WGS sequence"/>
</dbReference>
<dbReference type="SMART" id="SM00355">
    <property type="entry name" value="ZnF_C2H2"/>
    <property type="match status" value="4"/>
</dbReference>
<organism evidence="15 16">
    <name type="scientific">Nadsonia fulvescens var. elongata DSM 6958</name>
    <dbReference type="NCBI Taxonomy" id="857566"/>
    <lineage>
        <taxon>Eukaryota</taxon>
        <taxon>Fungi</taxon>
        <taxon>Dikarya</taxon>
        <taxon>Ascomycota</taxon>
        <taxon>Saccharomycotina</taxon>
        <taxon>Dipodascomycetes</taxon>
        <taxon>Dipodascales</taxon>
        <taxon>Dipodascales incertae sedis</taxon>
        <taxon>Nadsonia</taxon>
    </lineage>
</organism>
<dbReference type="Pfam" id="PF23230">
    <property type="entry name" value="zf-C2H2_13"/>
    <property type="match status" value="1"/>
</dbReference>